<evidence type="ECO:0000256" key="4">
    <source>
        <dbReference type="ARBA" id="ARBA00022692"/>
    </source>
</evidence>
<dbReference type="Gene3D" id="1.10.357.140">
    <property type="entry name" value="UbiA prenyltransferase"/>
    <property type="match status" value="1"/>
</dbReference>
<evidence type="ECO:0000313" key="11">
    <source>
        <dbReference type="Proteomes" id="UP000249061"/>
    </source>
</evidence>
<keyword evidence="3 9" id="KW-0808">Transferase</keyword>
<comment type="pathway">
    <text evidence="9">Porphyrin-containing compound metabolism; heme O biosynthesis; heme O from protoheme: step 1/1.</text>
</comment>
<dbReference type="InterPro" id="IPR006369">
    <property type="entry name" value="Protohaem_IX_farnesylTrfase"/>
</dbReference>
<evidence type="ECO:0000256" key="6">
    <source>
        <dbReference type="ARBA" id="ARBA00023133"/>
    </source>
</evidence>
<feature type="transmembrane region" description="Helical" evidence="9">
    <location>
        <begin position="272"/>
        <end position="289"/>
    </location>
</feature>
<dbReference type="GO" id="GO:0048034">
    <property type="term" value="P:heme O biosynthetic process"/>
    <property type="evidence" value="ECO:0007669"/>
    <property type="project" value="UniProtKB-UniRule"/>
</dbReference>
<feature type="transmembrane region" description="Helical" evidence="9">
    <location>
        <begin position="114"/>
        <end position="134"/>
    </location>
</feature>
<evidence type="ECO:0000313" key="10">
    <source>
        <dbReference type="EMBL" id="PZR18495.1"/>
    </source>
</evidence>
<proteinExistence type="inferred from homology"/>
<dbReference type="Proteomes" id="UP000249061">
    <property type="component" value="Unassembled WGS sequence"/>
</dbReference>
<evidence type="ECO:0000256" key="3">
    <source>
        <dbReference type="ARBA" id="ARBA00022679"/>
    </source>
</evidence>
<dbReference type="GO" id="GO:0008495">
    <property type="term" value="F:protoheme IX farnesyltransferase activity"/>
    <property type="evidence" value="ECO:0007669"/>
    <property type="project" value="UniProtKB-UniRule"/>
</dbReference>
<dbReference type="AlphaFoldDB" id="A0A2W5U4D4"/>
<dbReference type="Pfam" id="PF01040">
    <property type="entry name" value="UbiA"/>
    <property type="match status" value="1"/>
</dbReference>
<feature type="transmembrane region" description="Helical" evidence="9">
    <location>
        <begin position="239"/>
        <end position="260"/>
    </location>
</feature>
<evidence type="ECO:0000256" key="1">
    <source>
        <dbReference type="ARBA" id="ARBA00004141"/>
    </source>
</evidence>
<dbReference type="EMBL" id="QFQP01000001">
    <property type="protein sequence ID" value="PZR18495.1"/>
    <property type="molecule type" value="Genomic_DNA"/>
</dbReference>
<comment type="similarity">
    <text evidence="9">Belongs to the UbiA prenyltransferase family. Protoheme IX farnesyltransferase subfamily.</text>
</comment>
<dbReference type="InterPro" id="IPR044878">
    <property type="entry name" value="UbiA_sf"/>
</dbReference>
<comment type="subcellular location">
    <subcellularLocation>
        <location evidence="9">Cell membrane</location>
        <topology evidence="9">Multi-pass membrane protein</topology>
    </subcellularLocation>
    <subcellularLocation>
        <location evidence="1">Membrane</location>
        <topology evidence="1">Multi-pass membrane protein</topology>
    </subcellularLocation>
</comment>
<dbReference type="PANTHER" id="PTHR43448">
    <property type="entry name" value="PROTOHEME IX FARNESYLTRANSFERASE, MITOCHONDRIAL"/>
    <property type="match status" value="1"/>
</dbReference>
<accession>A0A2W5U4D4</accession>
<gene>
    <name evidence="10" type="primary">cyoE</name>
    <name evidence="9" type="synonym">ctaB</name>
    <name evidence="10" type="ORF">DI536_01035</name>
</gene>
<feature type="transmembrane region" description="Helical" evidence="9">
    <location>
        <begin position="146"/>
        <end position="166"/>
    </location>
</feature>
<keyword evidence="4 9" id="KW-0812">Transmembrane</keyword>
<feature type="transmembrane region" description="Helical" evidence="9">
    <location>
        <begin position="49"/>
        <end position="70"/>
    </location>
</feature>
<dbReference type="PANTHER" id="PTHR43448:SF2">
    <property type="entry name" value="PROTOHEME IX FARNESYLTRANSFERASE, MITOCHONDRIAL"/>
    <property type="match status" value="1"/>
</dbReference>
<dbReference type="HAMAP" id="MF_00154">
    <property type="entry name" value="CyoE_CtaB"/>
    <property type="match status" value="1"/>
</dbReference>
<sequence length="291" mass="31485">MEVDAQARNPGALLADFLTLTKPRLSGLVLFTAVGGMWLSNRSLDLRTWLFAIVGTAGTIAAANTLNCVFERESDRFMARTARRPLPTGRVSPMAAVLFASLLTGFSLPMLWLVNPLTCALGVLALVSYVFVYTPMKSRTHWAMQVGALPGALPPLMGWTAATNAIDASGLALFAILFAWQLPHFIAIALFRKHEYQAAGLLSLPLEKGDDAARWHAVVYSVLQLVAAVLPYFTGLAGTAYLVVALVSSVGYLTFAIIGWRRKLGAVWARQLFLASLVYLTALFVALGTRL</sequence>
<keyword evidence="6 9" id="KW-0350">Heme biosynthesis</keyword>
<protein>
    <recommendedName>
        <fullName evidence="9">Protoheme IX farnesyltransferase</fullName>
        <ecNumber evidence="9">2.5.1.141</ecNumber>
    </recommendedName>
    <alternativeName>
        <fullName evidence="9">Heme B farnesyltransferase</fullName>
    </alternativeName>
    <alternativeName>
        <fullName evidence="9">Heme O synthase</fullName>
    </alternativeName>
</protein>
<dbReference type="NCBIfam" id="TIGR01473">
    <property type="entry name" value="cyoE_ctaB"/>
    <property type="match status" value="1"/>
</dbReference>
<dbReference type="UniPathway" id="UPA00834">
    <property type="reaction ID" value="UER00712"/>
</dbReference>
<comment type="function">
    <text evidence="9">Converts heme B (protoheme IX) to heme O by substitution of the vinyl group on carbon 2 of heme B porphyrin ring with a hydroxyethyl farnesyl side group.</text>
</comment>
<evidence type="ECO:0000256" key="5">
    <source>
        <dbReference type="ARBA" id="ARBA00022989"/>
    </source>
</evidence>
<comment type="catalytic activity">
    <reaction evidence="8 9">
        <text>heme b + (2E,6E)-farnesyl diphosphate + H2O = Fe(II)-heme o + diphosphate</text>
        <dbReference type="Rhea" id="RHEA:28070"/>
        <dbReference type="ChEBI" id="CHEBI:15377"/>
        <dbReference type="ChEBI" id="CHEBI:33019"/>
        <dbReference type="ChEBI" id="CHEBI:60344"/>
        <dbReference type="ChEBI" id="CHEBI:60530"/>
        <dbReference type="ChEBI" id="CHEBI:175763"/>
        <dbReference type="EC" id="2.5.1.141"/>
    </reaction>
</comment>
<dbReference type="InterPro" id="IPR000537">
    <property type="entry name" value="UbiA_prenyltransferase"/>
</dbReference>
<dbReference type="EC" id="2.5.1.141" evidence="9"/>
<evidence type="ECO:0000256" key="8">
    <source>
        <dbReference type="ARBA" id="ARBA00047690"/>
    </source>
</evidence>
<feature type="transmembrane region" description="Helical" evidence="9">
    <location>
        <begin position="172"/>
        <end position="191"/>
    </location>
</feature>
<keyword evidence="5 9" id="KW-1133">Transmembrane helix</keyword>
<evidence type="ECO:0000256" key="9">
    <source>
        <dbReference type="HAMAP-Rule" id="MF_00154"/>
    </source>
</evidence>
<keyword evidence="2 9" id="KW-1003">Cell membrane</keyword>
<comment type="miscellaneous">
    <text evidence="9">Carbon 2 of the heme B porphyrin ring is defined according to the Fischer nomenclature.</text>
</comment>
<feature type="transmembrane region" description="Helical" evidence="9">
    <location>
        <begin position="212"/>
        <end position="233"/>
    </location>
</feature>
<reference evidence="10 11" key="1">
    <citation type="submission" date="2017-08" db="EMBL/GenBank/DDBJ databases">
        <title>Infants hospitalized years apart are colonized by the same room-sourced microbial strains.</title>
        <authorList>
            <person name="Brooks B."/>
            <person name="Olm M.R."/>
            <person name="Firek B.A."/>
            <person name="Baker R."/>
            <person name="Thomas B.C."/>
            <person name="Morowitz M.J."/>
            <person name="Banfield J.F."/>
        </authorList>
    </citation>
    <scope>NUCLEOTIDE SEQUENCE [LARGE SCALE GENOMIC DNA]</scope>
    <source>
        <strain evidence="10">S2_003_000_R2_14</strain>
    </source>
</reference>
<evidence type="ECO:0000256" key="7">
    <source>
        <dbReference type="ARBA" id="ARBA00023136"/>
    </source>
</evidence>
<comment type="caution">
    <text evidence="10">The sequence shown here is derived from an EMBL/GenBank/DDBJ whole genome shotgun (WGS) entry which is preliminary data.</text>
</comment>
<evidence type="ECO:0000256" key="2">
    <source>
        <dbReference type="ARBA" id="ARBA00022475"/>
    </source>
</evidence>
<name>A0A2W5U4D4_9BACT</name>
<feature type="transmembrane region" description="Helical" evidence="9">
    <location>
        <begin position="91"/>
        <end position="108"/>
    </location>
</feature>
<dbReference type="GO" id="GO:0005886">
    <property type="term" value="C:plasma membrane"/>
    <property type="evidence" value="ECO:0007669"/>
    <property type="project" value="UniProtKB-SubCell"/>
</dbReference>
<keyword evidence="7 9" id="KW-0472">Membrane</keyword>
<dbReference type="CDD" id="cd13957">
    <property type="entry name" value="PT_UbiA_Cox10"/>
    <property type="match status" value="1"/>
</dbReference>
<organism evidence="10 11">
    <name type="scientific">Archangium gephyra</name>
    <dbReference type="NCBI Taxonomy" id="48"/>
    <lineage>
        <taxon>Bacteria</taxon>
        <taxon>Pseudomonadati</taxon>
        <taxon>Myxococcota</taxon>
        <taxon>Myxococcia</taxon>
        <taxon>Myxococcales</taxon>
        <taxon>Cystobacterineae</taxon>
        <taxon>Archangiaceae</taxon>
        <taxon>Archangium</taxon>
    </lineage>
</organism>